<name>A0ABQ8JZF9_9APHY</name>
<evidence type="ECO:0000313" key="3">
    <source>
        <dbReference type="Proteomes" id="UP000814176"/>
    </source>
</evidence>
<dbReference type="Proteomes" id="UP000814176">
    <property type="component" value="Unassembled WGS sequence"/>
</dbReference>
<reference evidence="2 3" key="1">
    <citation type="journal article" date="2021" name="Environ. Microbiol.">
        <title>Gene family expansions and transcriptome signatures uncover fungal adaptations to wood decay.</title>
        <authorList>
            <person name="Hage H."/>
            <person name="Miyauchi S."/>
            <person name="Viragh M."/>
            <person name="Drula E."/>
            <person name="Min B."/>
            <person name="Chaduli D."/>
            <person name="Navarro D."/>
            <person name="Favel A."/>
            <person name="Norest M."/>
            <person name="Lesage-Meessen L."/>
            <person name="Balint B."/>
            <person name="Merenyi Z."/>
            <person name="de Eugenio L."/>
            <person name="Morin E."/>
            <person name="Martinez A.T."/>
            <person name="Baldrian P."/>
            <person name="Stursova M."/>
            <person name="Martinez M.J."/>
            <person name="Novotny C."/>
            <person name="Magnuson J.K."/>
            <person name="Spatafora J.W."/>
            <person name="Maurice S."/>
            <person name="Pangilinan J."/>
            <person name="Andreopoulos W."/>
            <person name="LaButti K."/>
            <person name="Hundley H."/>
            <person name="Na H."/>
            <person name="Kuo A."/>
            <person name="Barry K."/>
            <person name="Lipzen A."/>
            <person name="Henrissat B."/>
            <person name="Riley R."/>
            <person name="Ahrendt S."/>
            <person name="Nagy L.G."/>
            <person name="Grigoriev I.V."/>
            <person name="Martin F."/>
            <person name="Rosso M.N."/>
        </authorList>
    </citation>
    <scope>NUCLEOTIDE SEQUENCE [LARGE SCALE GENOMIC DNA]</scope>
    <source>
        <strain evidence="2 3">CIRM-BRFM 1785</strain>
    </source>
</reference>
<dbReference type="EMBL" id="JADCUA010000036">
    <property type="protein sequence ID" value="KAH9829683.1"/>
    <property type="molecule type" value="Genomic_DNA"/>
</dbReference>
<accession>A0ABQ8JZF9</accession>
<feature type="region of interest" description="Disordered" evidence="1">
    <location>
        <begin position="250"/>
        <end position="470"/>
    </location>
</feature>
<feature type="compositionally biased region" description="Polar residues" evidence="1">
    <location>
        <begin position="257"/>
        <end position="274"/>
    </location>
</feature>
<evidence type="ECO:0000256" key="1">
    <source>
        <dbReference type="SAM" id="MobiDB-lite"/>
    </source>
</evidence>
<gene>
    <name evidence="2" type="ORF">C8Q71DRAFT_397305</name>
</gene>
<protein>
    <submittedName>
        <fullName evidence="2">Uncharacterized protein</fullName>
    </submittedName>
</protein>
<dbReference type="RefSeq" id="XP_047773126.1">
    <property type="nucleotide sequence ID" value="XM_047918307.1"/>
</dbReference>
<sequence length="484" mass="54299">MISPPTVLLSPCQVLTTEQADSRVQTVIDLYREREETSWTLPTNHRRQTNDAFEVLRRCVGVVEGMLIKICMFFDDTVLHNVVAIVVCAHTQRELYAVSYPNEASTQYIMLHTVMEDMTRYLDSVVTKLDDALVWLQSVEGKDHIRTSNETIRDMHLSLRRFSCRKVCAPDAAPSAPFPVPEFGGHMMPILPDCRGLCEPYFGIKGWPQNFEHMHSIDLNALPDWTLRDRNWVPMSVPLEEYIVQRRELRRQRDATQKCTTSPLQRFLVSTSRDSPIDIPPTSCRRPPVAPTSTDTGYVSGPPGTLLDDTDTSRSASTSDSKKRRRLVDDPAGSSLSEAGATVSESPRDTKRIRRHYSWPNDIPPPPRRTIRRRFTTPAPLSVTCVSPSADEAMDVDRESPDALSGPTQFGPPGLDDSSGDGSSISASDVLDETEVAQRDTSAERHDTPRWHGATAATDKPTDHHGPGPSTWLRKLWRIFGWRG</sequence>
<proteinExistence type="predicted"/>
<dbReference type="GeneID" id="71999039"/>
<feature type="compositionally biased region" description="Basic and acidic residues" evidence="1">
    <location>
        <begin position="436"/>
        <end position="450"/>
    </location>
</feature>
<organism evidence="2 3">
    <name type="scientific">Rhodofomes roseus</name>
    <dbReference type="NCBI Taxonomy" id="34475"/>
    <lineage>
        <taxon>Eukaryota</taxon>
        <taxon>Fungi</taxon>
        <taxon>Dikarya</taxon>
        <taxon>Basidiomycota</taxon>
        <taxon>Agaricomycotina</taxon>
        <taxon>Agaricomycetes</taxon>
        <taxon>Polyporales</taxon>
        <taxon>Rhodofomes</taxon>
    </lineage>
</organism>
<comment type="caution">
    <text evidence="2">The sequence shown here is derived from an EMBL/GenBank/DDBJ whole genome shotgun (WGS) entry which is preliminary data.</text>
</comment>
<feature type="compositionally biased region" description="Low complexity" evidence="1">
    <location>
        <begin position="411"/>
        <end position="429"/>
    </location>
</feature>
<keyword evidence="3" id="KW-1185">Reference proteome</keyword>
<evidence type="ECO:0000313" key="2">
    <source>
        <dbReference type="EMBL" id="KAH9829683.1"/>
    </source>
</evidence>